<evidence type="ECO:0000256" key="3">
    <source>
        <dbReference type="ARBA" id="ARBA00023152"/>
    </source>
</evidence>
<dbReference type="Gene3D" id="3.40.50.10490">
    <property type="entry name" value="Glucose-6-phosphate isomerase like protein, domain 1"/>
    <property type="match status" value="1"/>
</dbReference>
<keyword evidence="3" id="KW-0324">Glycolysis</keyword>
<evidence type="ECO:0000259" key="7">
    <source>
        <dbReference type="PROSITE" id="PS51464"/>
    </source>
</evidence>
<feature type="region of interest" description="Disordered" evidence="5">
    <location>
        <begin position="294"/>
        <end position="319"/>
    </location>
</feature>
<dbReference type="AlphaFoldDB" id="Q21TU4"/>
<evidence type="ECO:0000313" key="8">
    <source>
        <dbReference type="EMBL" id="ABD70809.1"/>
    </source>
</evidence>
<dbReference type="InterPro" id="IPR009057">
    <property type="entry name" value="Homeodomain-like_sf"/>
</dbReference>
<proteinExistence type="predicted"/>
<evidence type="ECO:0000313" key="9">
    <source>
        <dbReference type="Proteomes" id="UP000008332"/>
    </source>
</evidence>
<dbReference type="eggNOG" id="COG1737">
    <property type="taxonomic scope" value="Bacteria"/>
</dbReference>
<dbReference type="GO" id="GO:0006096">
    <property type="term" value="P:glycolytic process"/>
    <property type="evidence" value="ECO:0007669"/>
    <property type="project" value="UniProtKB-KW"/>
</dbReference>
<reference evidence="9" key="1">
    <citation type="submission" date="2006-02" db="EMBL/GenBank/DDBJ databases">
        <title>Complete sequence of chromosome of Rhodoferax ferrireducens DSM 15236.</title>
        <authorList>
            <person name="Copeland A."/>
            <person name="Lucas S."/>
            <person name="Lapidus A."/>
            <person name="Barry K."/>
            <person name="Detter J.C."/>
            <person name="Glavina del Rio T."/>
            <person name="Hammon N."/>
            <person name="Israni S."/>
            <person name="Pitluck S."/>
            <person name="Brettin T."/>
            <person name="Bruce D."/>
            <person name="Han C."/>
            <person name="Tapia R."/>
            <person name="Gilna P."/>
            <person name="Kiss H."/>
            <person name="Schmutz J."/>
            <person name="Larimer F."/>
            <person name="Land M."/>
            <person name="Kyrpides N."/>
            <person name="Ivanova N."/>
            <person name="Richardson P."/>
        </authorList>
    </citation>
    <scope>NUCLEOTIDE SEQUENCE [LARGE SCALE GENOMIC DNA]</scope>
    <source>
        <strain evidence="9">ATCC BAA-621 / DSM 15236 / T118</strain>
    </source>
</reference>
<dbReference type="InterPro" id="IPR036388">
    <property type="entry name" value="WH-like_DNA-bd_sf"/>
</dbReference>
<dbReference type="KEGG" id="rfr:Rfer_3100"/>
<protein>
    <submittedName>
        <fullName evidence="8">Transcriptional regulator, RpiR family</fullName>
    </submittedName>
</protein>
<dbReference type="InterPro" id="IPR046348">
    <property type="entry name" value="SIS_dom_sf"/>
</dbReference>
<dbReference type="Proteomes" id="UP000008332">
    <property type="component" value="Chromosome"/>
</dbReference>
<dbReference type="Pfam" id="PF01380">
    <property type="entry name" value="SIS"/>
    <property type="match status" value="1"/>
</dbReference>
<dbReference type="InterPro" id="IPR000281">
    <property type="entry name" value="HTH_RpiR"/>
</dbReference>
<dbReference type="GO" id="GO:0003677">
    <property type="term" value="F:DNA binding"/>
    <property type="evidence" value="ECO:0007669"/>
    <property type="project" value="UniProtKB-KW"/>
</dbReference>
<sequence>MATFPGNPSMAHRIGRALPKLTRSHREMADYVLAHPFQAAIMPIDELAATVGVSVATANRFARALEFDGYPQFRAALVMGFEATLAPVEKLRSKLEHPATVADVFATALAESQRNIDLTRRSLDAHSCEQAVNVILNARRIYIMGFGGSSWLGGLLQRCLDPYCDNVQLLASIESSSYGARILTRLQPTDLLIAIAYPRYFADTVLLARRARDAGVPVLALTDRVTSPLAPLATVSLYAHTDSQYFATSEASALALIEALCSAVAHRAKGSLKAATQLTESVLPWLHGNHPGRLRPLADAAKPAPRKTRVSSKLPKVPK</sequence>
<evidence type="ECO:0000256" key="2">
    <source>
        <dbReference type="ARBA" id="ARBA00023125"/>
    </source>
</evidence>
<keyword evidence="2" id="KW-0238">DNA-binding</keyword>
<dbReference type="GO" id="GO:0097367">
    <property type="term" value="F:carbohydrate derivative binding"/>
    <property type="evidence" value="ECO:0007669"/>
    <property type="project" value="InterPro"/>
</dbReference>
<keyword evidence="1" id="KW-0805">Transcription regulation</keyword>
<accession>Q21TU4</accession>
<feature type="compositionally biased region" description="Basic residues" evidence="5">
    <location>
        <begin position="304"/>
        <end position="319"/>
    </location>
</feature>
<dbReference type="PROSITE" id="PS51071">
    <property type="entry name" value="HTH_RPIR"/>
    <property type="match status" value="1"/>
</dbReference>
<organism evidence="8 9">
    <name type="scientific">Albidiferax ferrireducens (strain ATCC BAA-621 / DSM 15236 / T118)</name>
    <name type="common">Rhodoferax ferrireducens</name>
    <dbReference type="NCBI Taxonomy" id="338969"/>
    <lineage>
        <taxon>Bacteria</taxon>
        <taxon>Pseudomonadati</taxon>
        <taxon>Pseudomonadota</taxon>
        <taxon>Betaproteobacteria</taxon>
        <taxon>Burkholderiales</taxon>
        <taxon>Comamonadaceae</taxon>
        <taxon>Rhodoferax</taxon>
    </lineage>
</organism>
<dbReference type="HOGENOM" id="CLU_055769_1_0_4"/>
<dbReference type="RefSeq" id="WP_011465372.1">
    <property type="nucleotide sequence ID" value="NC_007908.1"/>
</dbReference>
<evidence type="ECO:0000256" key="1">
    <source>
        <dbReference type="ARBA" id="ARBA00023015"/>
    </source>
</evidence>
<dbReference type="SUPFAM" id="SSF46689">
    <property type="entry name" value="Homeodomain-like"/>
    <property type="match status" value="1"/>
</dbReference>
<dbReference type="PANTHER" id="PTHR30514">
    <property type="entry name" value="GLUCOKINASE"/>
    <property type="match status" value="1"/>
</dbReference>
<dbReference type="Gene3D" id="1.10.10.10">
    <property type="entry name" value="Winged helix-like DNA-binding domain superfamily/Winged helix DNA-binding domain"/>
    <property type="match status" value="1"/>
</dbReference>
<dbReference type="EMBL" id="CP000267">
    <property type="protein sequence ID" value="ABD70809.1"/>
    <property type="molecule type" value="Genomic_DNA"/>
</dbReference>
<dbReference type="GO" id="GO:0003700">
    <property type="term" value="F:DNA-binding transcription factor activity"/>
    <property type="evidence" value="ECO:0007669"/>
    <property type="project" value="InterPro"/>
</dbReference>
<dbReference type="InterPro" id="IPR001347">
    <property type="entry name" value="SIS_dom"/>
</dbReference>
<evidence type="ECO:0000256" key="5">
    <source>
        <dbReference type="SAM" id="MobiDB-lite"/>
    </source>
</evidence>
<dbReference type="STRING" id="338969.Rfer_3100"/>
<dbReference type="InterPro" id="IPR035472">
    <property type="entry name" value="RpiR-like_SIS"/>
</dbReference>
<dbReference type="Pfam" id="PF01418">
    <property type="entry name" value="HTH_6"/>
    <property type="match status" value="1"/>
</dbReference>
<dbReference type="CDD" id="cd05013">
    <property type="entry name" value="SIS_RpiR"/>
    <property type="match status" value="1"/>
</dbReference>
<name>Q21TU4_ALBFT</name>
<gene>
    <name evidence="8" type="ordered locus">Rfer_3100</name>
</gene>
<dbReference type="PROSITE" id="PS51464">
    <property type="entry name" value="SIS"/>
    <property type="match status" value="1"/>
</dbReference>
<keyword evidence="4" id="KW-0804">Transcription</keyword>
<keyword evidence="9" id="KW-1185">Reference proteome</keyword>
<dbReference type="InterPro" id="IPR047640">
    <property type="entry name" value="RpiR-like"/>
</dbReference>
<feature type="domain" description="HTH rpiR-type" evidence="6">
    <location>
        <begin position="8"/>
        <end position="84"/>
    </location>
</feature>
<dbReference type="OrthoDB" id="8998729at2"/>
<feature type="domain" description="SIS" evidence="7">
    <location>
        <begin position="131"/>
        <end position="270"/>
    </location>
</feature>
<evidence type="ECO:0000256" key="4">
    <source>
        <dbReference type="ARBA" id="ARBA00023163"/>
    </source>
</evidence>
<evidence type="ECO:0000259" key="6">
    <source>
        <dbReference type="PROSITE" id="PS51071"/>
    </source>
</evidence>
<dbReference type="SUPFAM" id="SSF53697">
    <property type="entry name" value="SIS domain"/>
    <property type="match status" value="1"/>
</dbReference>